<feature type="region of interest" description="Disordered" evidence="1">
    <location>
        <begin position="298"/>
        <end position="352"/>
    </location>
</feature>
<feature type="compositionally biased region" description="Polar residues" evidence="1">
    <location>
        <begin position="298"/>
        <end position="308"/>
    </location>
</feature>
<dbReference type="VEuPathDB" id="FungiDB:MYCFIDRAFT_84302"/>
<dbReference type="AlphaFoldDB" id="M2ZZR4"/>
<reference evidence="2 3" key="1">
    <citation type="journal article" date="2012" name="PLoS Pathog.">
        <title>Diverse lifestyles and strategies of plant pathogenesis encoded in the genomes of eighteen Dothideomycetes fungi.</title>
        <authorList>
            <person name="Ohm R.A."/>
            <person name="Feau N."/>
            <person name="Henrissat B."/>
            <person name="Schoch C.L."/>
            <person name="Horwitz B.A."/>
            <person name="Barry K.W."/>
            <person name="Condon B.J."/>
            <person name="Copeland A.C."/>
            <person name="Dhillon B."/>
            <person name="Glaser F."/>
            <person name="Hesse C.N."/>
            <person name="Kosti I."/>
            <person name="LaButti K."/>
            <person name="Lindquist E.A."/>
            <person name="Lucas S."/>
            <person name="Salamov A.A."/>
            <person name="Bradshaw R.E."/>
            <person name="Ciuffetti L."/>
            <person name="Hamelin R.C."/>
            <person name="Kema G.H.J."/>
            <person name="Lawrence C."/>
            <person name="Scott J.A."/>
            <person name="Spatafora J.W."/>
            <person name="Turgeon B.G."/>
            <person name="de Wit P.J.G.M."/>
            <person name="Zhong S."/>
            <person name="Goodwin S.B."/>
            <person name="Grigoriev I.V."/>
        </authorList>
    </citation>
    <scope>NUCLEOTIDE SEQUENCE [LARGE SCALE GENOMIC DNA]</scope>
    <source>
        <strain evidence="2 3">CIRAD86</strain>
    </source>
</reference>
<dbReference type="HOGENOM" id="CLU_700438_0_0_1"/>
<dbReference type="Proteomes" id="UP000016932">
    <property type="component" value="Unassembled WGS sequence"/>
</dbReference>
<feature type="compositionally biased region" description="Polar residues" evidence="1">
    <location>
        <begin position="336"/>
        <end position="348"/>
    </location>
</feature>
<dbReference type="KEGG" id="pfj:MYCFIDRAFT_84302"/>
<feature type="compositionally biased region" description="Basic and acidic residues" evidence="1">
    <location>
        <begin position="78"/>
        <end position="94"/>
    </location>
</feature>
<evidence type="ECO:0000256" key="1">
    <source>
        <dbReference type="SAM" id="MobiDB-lite"/>
    </source>
</evidence>
<gene>
    <name evidence="2" type="ORF">MYCFIDRAFT_84302</name>
</gene>
<feature type="region of interest" description="Disordered" evidence="1">
    <location>
        <begin position="65"/>
        <end position="115"/>
    </location>
</feature>
<dbReference type="EMBL" id="KB446564">
    <property type="protein sequence ID" value="EME77651.1"/>
    <property type="molecule type" value="Genomic_DNA"/>
</dbReference>
<protein>
    <submittedName>
        <fullName evidence="2">Uncharacterized protein</fullName>
    </submittedName>
</protein>
<feature type="region of interest" description="Disordered" evidence="1">
    <location>
        <begin position="261"/>
        <end position="286"/>
    </location>
</feature>
<dbReference type="RefSeq" id="XP_007931448.1">
    <property type="nucleotide sequence ID" value="XM_007933257.1"/>
</dbReference>
<feature type="compositionally biased region" description="Polar residues" evidence="1">
    <location>
        <begin position="66"/>
        <end position="75"/>
    </location>
</feature>
<evidence type="ECO:0000313" key="2">
    <source>
        <dbReference type="EMBL" id="EME77651.1"/>
    </source>
</evidence>
<sequence>MAAQWTRCLVLSPSSFSRDVWSNHHINTGIGELGTSRFLQPPAIQSRFAATRSFLPQVDFRAHAQASYQRQNNGRMVSEGHGDQSTDRRPRDEVPSSVIPAKRLPDGLSKINGKLSKYGGEEDELLKKRSPKHGKASGENIENKIPCICFMTGNPEYRKCTKRHKYLSHLARHLHSHDVYICQMCFSKFDGEGKEENLRKKQTHHCVKFCNDGNCKRHCAERDKALFTDNTCKHLVKWQDRWIELFQTQFPGVVLPRLGTMDSSTPDIRSRQNSASTQIGISDSQYQAIEPTGRTRIFTRQNGDGSQPTDEDQKNSTHADSGRTHLSNERRGVQPDSAQNSMPTNSASKKVPTADLQILADRVHSLESALDRSLGREKGLLLELTELKRGISKI</sequence>
<feature type="compositionally biased region" description="Basic and acidic residues" evidence="1">
    <location>
        <begin position="311"/>
        <end position="333"/>
    </location>
</feature>
<evidence type="ECO:0000313" key="3">
    <source>
        <dbReference type="Proteomes" id="UP000016932"/>
    </source>
</evidence>
<accession>M2ZZR4</accession>
<keyword evidence="3" id="KW-1185">Reference proteome</keyword>
<dbReference type="OrthoDB" id="10578035at2759"/>
<proteinExistence type="predicted"/>
<name>M2ZZR4_PSEFD</name>
<dbReference type="GeneID" id="19342180"/>
<organism evidence="2 3">
    <name type="scientific">Pseudocercospora fijiensis (strain CIRAD86)</name>
    <name type="common">Black leaf streak disease fungus</name>
    <name type="synonym">Mycosphaerella fijiensis</name>
    <dbReference type="NCBI Taxonomy" id="383855"/>
    <lineage>
        <taxon>Eukaryota</taxon>
        <taxon>Fungi</taxon>
        <taxon>Dikarya</taxon>
        <taxon>Ascomycota</taxon>
        <taxon>Pezizomycotina</taxon>
        <taxon>Dothideomycetes</taxon>
        <taxon>Dothideomycetidae</taxon>
        <taxon>Mycosphaerellales</taxon>
        <taxon>Mycosphaerellaceae</taxon>
        <taxon>Pseudocercospora</taxon>
    </lineage>
</organism>